<name>A4BBJ3_9GAMM</name>
<dbReference type="Proteomes" id="UP000005953">
    <property type="component" value="Unassembled WGS sequence"/>
</dbReference>
<proteinExistence type="predicted"/>
<organism evidence="2 3">
    <name type="scientific">Reinekea blandensis MED297</name>
    <dbReference type="NCBI Taxonomy" id="314283"/>
    <lineage>
        <taxon>Bacteria</taxon>
        <taxon>Pseudomonadati</taxon>
        <taxon>Pseudomonadota</taxon>
        <taxon>Gammaproteobacteria</taxon>
        <taxon>Oceanospirillales</taxon>
        <taxon>Saccharospirillaceae</taxon>
        <taxon>Reinekea</taxon>
    </lineage>
</organism>
<dbReference type="PANTHER" id="PTHR35867:SF1">
    <property type="entry name" value="PROTEIN RSEC"/>
    <property type="match status" value="1"/>
</dbReference>
<evidence type="ECO:0000313" key="3">
    <source>
        <dbReference type="Proteomes" id="UP000005953"/>
    </source>
</evidence>
<keyword evidence="1" id="KW-1133">Transmembrane helix</keyword>
<dbReference type="RefSeq" id="WP_008046503.1">
    <property type="nucleotide sequence ID" value="NZ_CH724153.1"/>
</dbReference>
<accession>A4BBJ3</accession>
<dbReference type="AlphaFoldDB" id="A4BBJ3"/>
<comment type="caution">
    <text evidence="2">The sequence shown here is derived from an EMBL/GenBank/DDBJ whole genome shotgun (WGS) entry which is preliminary data.</text>
</comment>
<reference evidence="2 3" key="1">
    <citation type="submission" date="2006-02" db="EMBL/GenBank/DDBJ databases">
        <authorList>
            <person name="Pinhassi J."/>
            <person name="Pedros-Alio C."/>
            <person name="Ferriera S."/>
            <person name="Johnson J."/>
            <person name="Kravitz S."/>
            <person name="Halpern A."/>
            <person name="Remington K."/>
            <person name="Beeson K."/>
            <person name="Tran B."/>
            <person name="Rogers Y.-H."/>
            <person name="Friedman R."/>
            <person name="Venter J.C."/>
        </authorList>
    </citation>
    <scope>NUCLEOTIDE SEQUENCE [LARGE SCALE GENOMIC DNA]</scope>
    <source>
        <strain evidence="2 3">MED297</strain>
    </source>
</reference>
<feature type="transmembrane region" description="Helical" evidence="1">
    <location>
        <begin position="85"/>
        <end position="106"/>
    </location>
</feature>
<dbReference type="PIRSF" id="PIRSF004923">
    <property type="entry name" value="RseC"/>
    <property type="match status" value="1"/>
</dbReference>
<feature type="transmembrane region" description="Helical" evidence="1">
    <location>
        <begin position="112"/>
        <end position="129"/>
    </location>
</feature>
<keyword evidence="1" id="KW-0472">Membrane</keyword>
<dbReference type="EMBL" id="AAOE01000004">
    <property type="protein sequence ID" value="EAR10328.1"/>
    <property type="molecule type" value="Genomic_DNA"/>
</dbReference>
<dbReference type="InterPro" id="IPR026268">
    <property type="entry name" value="RseC"/>
</dbReference>
<protein>
    <submittedName>
        <fullName evidence="2">Positive regulator for alginate biosynthesis MucC</fullName>
    </submittedName>
</protein>
<dbReference type="OrthoDB" id="9795854at2"/>
<evidence type="ECO:0000313" key="2">
    <source>
        <dbReference type="EMBL" id="EAR10328.1"/>
    </source>
</evidence>
<gene>
    <name evidence="2" type="ORF">MED297_00865</name>
</gene>
<dbReference type="PANTHER" id="PTHR35867">
    <property type="entry name" value="PROTEIN RSEC"/>
    <property type="match status" value="1"/>
</dbReference>
<keyword evidence="1" id="KW-0812">Transmembrane</keyword>
<dbReference type="Pfam" id="PF04246">
    <property type="entry name" value="RseC_MucC"/>
    <property type="match status" value="1"/>
</dbReference>
<keyword evidence="3" id="KW-1185">Reference proteome</keyword>
<dbReference type="STRING" id="314283.MED297_00865"/>
<sequence>MNTHLIQETGQVVRVDGDEVIVAVVRTSACQSCKARQGCGQAVLAEWGSAEHQQSKNHFRIPLDRSLKPGDLVELGMPEDTVSRVAMLVYLLPLVVAFVVLLISSAMGLSELWQLVGLVLGFGVGVAIARRASQQKVSALTPQILRSYSSGQASETIASSRL</sequence>
<dbReference type="InterPro" id="IPR007359">
    <property type="entry name" value="SigmaE_reg_RseC_MucC"/>
</dbReference>
<dbReference type="HOGENOM" id="CLU_124911_0_2_6"/>
<evidence type="ECO:0000256" key="1">
    <source>
        <dbReference type="SAM" id="Phobius"/>
    </source>
</evidence>